<dbReference type="Pfam" id="PF13585">
    <property type="entry name" value="CHU_C"/>
    <property type="match status" value="1"/>
</dbReference>
<accession>A0A1H7SUU5</accession>
<dbReference type="PROSITE" id="PS51841">
    <property type="entry name" value="LTD"/>
    <property type="match status" value="1"/>
</dbReference>
<proteinExistence type="predicted"/>
<sequence length="535" mass="60031">MKNNLFLLCNFLSLLFTSQIPKIEGYLRIPLRQEDPKLQPDDTLGAIFFDDFSSGLQDHWLGHTASFIPIDNRLHLVQRTSAPAFISASSMRIQNTIWEAGIQVDGPLSISNYIQLHMASTNPSLNESQQGYHLQIDGADGVHTYRLWRQNGNTRSAIFHSKAIPNQGNKFRARIRVVCNHEGQWQLFADEDDSGVFTAIREEDDTTVVTDVTYPSSDYTGFFINFSPTRTQDYKLDYLLIKSFDPAADSIQTGGIQPNDIIINEILANPKPDGVDFIEIYNYSNKTINLQHITISRVNSNGITGSRIQISDTPISFYPNEYKVLTIDPGIVKRHYPRSDPGAFIETPTLPDFNNELGGAVLYSGDLTIDSLFYTPAMRSPFITNHQGISLERQYFSMPTNDPNNFQSAATSAGSATPGYQNTQQQPLETATGIFLTSKTFSPDNDGFEDELIINYRFPAHGFMANIDIYNDKGVLAKQLQRNQSMAISGTIKWNGLSDTNQRLPVGIYIAVIEIYNAQGIRKVYRKSFVLATRL</sequence>
<dbReference type="InterPro" id="IPR001322">
    <property type="entry name" value="Lamin_tail_dom"/>
</dbReference>
<dbReference type="Gene3D" id="2.60.40.4070">
    <property type="match status" value="1"/>
</dbReference>
<keyword evidence="3" id="KW-1185">Reference proteome</keyword>
<protein>
    <submittedName>
        <fullName evidence="2">Lamin Tail Domain</fullName>
    </submittedName>
</protein>
<dbReference type="Proteomes" id="UP000198916">
    <property type="component" value="Unassembled WGS sequence"/>
</dbReference>
<evidence type="ECO:0000313" key="2">
    <source>
        <dbReference type="EMBL" id="SEL76353.1"/>
    </source>
</evidence>
<organism evidence="2 3">
    <name type="scientific">Parapedobacter koreensis</name>
    <dbReference type="NCBI Taxonomy" id="332977"/>
    <lineage>
        <taxon>Bacteria</taxon>
        <taxon>Pseudomonadati</taxon>
        <taxon>Bacteroidota</taxon>
        <taxon>Sphingobacteriia</taxon>
        <taxon>Sphingobacteriales</taxon>
        <taxon>Sphingobacteriaceae</taxon>
        <taxon>Parapedobacter</taxon>
    </lineage>
</organism>
<dbReference type="AlphaFoldDB" id="A0A1H7SUU5"/>
<dbReference type="STRING" id="332977.SAMN05421740_109218"/>
<name>A0A1H7SUU5_9SPHI</name>
<dbReference type="EMBL" id="FNZR01000009">
    <property type="protein sequence ID" value="SEL76353.1"/>
    <property type="molecule type" value="Genomic_DNA"/>
</dbReference>
<evidence type="ECO:0000313" key="3">
    <source>
        <dbReference type="Proteomes" id="UP000198916"/>
    </source>
</evidence>
<reference evidence="3" key="1">
    <citation type="submission" date="2016-10" db="EMBL/GenBank/DDBJ databases">
        <authorList>
            <person name="Varghese N."/>
            <person name="Submissions S."/>
        </authorList>
    </citation>
    <scope>NUCLEOTIDE SEQUENCE [LARGE SCALE GENOMIC DNA]</scope>
    <source>
        <strain evidence="3">Jip14</strain>
    </source>
</reference>
<feature type="domain" description="LTD" evidence="1">
    <location>
        <begin position="244"/>
        <end position="376"/>
    </location>
</feature>
<gene>
    <name evidence="2" type="ORF">SAMN05421740_109218</name>
</gene>
<dbReference type="RefSeq" id="WP_177181228.1">
    <property type="nucleotide sequence ID" value="NZ_FNZR01000009.1"/>
</dbReference>
<evidence type="ECO:0000259" key="1">
    <source>
        <dbReference type="PROSITE" id="PS51841"/>
    </source>
</evidence>